<gene>
    <name evidence="2" type="ORF">A3D71_00290</name>
</gene>
<evidence type="ECO:0000313" key="2">
    <source>
        <dbReference type="EMBL" id="OGG65525.1"/>
    </source>
</evidence>
<name>A0A1F6DVR4_9BACT</name>
<dbReference type="AlphaFoldDB" id="A0A1F6DVR4"/>
<accession>A0A1F6DVR4</accession>
<dbReference type="InterPro" id="IPR038404">
    <property type="entry name" value="TRAP_DctP_sf"/>
</dbReference>
<comment type="caution">
    <text evidence="2">The sequence shown here is derived from an EMBL/GenBank/DDBJ whole genome shotgun (WGS) entry which is preliminary data.</text>
</comment>
<dbReference type="EMBL" id="MFLK01000044">
    <property type="protein sequence ID" value="OGG65525.1"/>
    <property type="molecule type" value="Genomic_DNA"/>
</dbReference>
<organism evidence="2 3">
    <name type="scientific">Candidatus Kaiserbacteria bacterium RIFCSPHIGHO2_02_FULL_55_20</name>
    <dbReference type="NCBI Taxonomy" id="1798497"/>
    <lineage>
        <taxon>Bacteria</taxon>
        <taxon>Candidatus Kaiseribacteriota</taxon>
    </lineage>
</organism>
<evidence type="ECO:0000313" key="3">
    <source>
        <dbReference type="Proteomes" id="UP000177652"/>
    </source>
</evidence>
<dbReference type="Proteomes" id="UP000177652">
    <property type="component" value="Unassembled WGS sequence"/>
</dbReference>
<dbReference type="NCBIfam" id="NF037995">
    <property type="entry name" value="TRAP_S1"/>
    <property type="match status" value="1"/>
</dbReference>
<keyword evidence="1" id="KW-0732">Signal</keyword>
<reference evidence="2 3" key="1">
    <citation type="journal article" date="2016" name="Nat. Commun.">
        <title>Thousands of microbial genomes shed light on interconnected biogeochemical processes in an aquifer system.</title>
        <authorList>
            <person name="Anantharaman K."/>
            <person name="Brown C.T."/>
            <person name="Hug L.A."/>
            <person name="Sharon I."/>
            <person name="Castelle C.J."/>
            <person name="Probst A.J."/>
            <person name="Thomas B.C."/>
            <person name="Singh A."/>
            <person name="Wilkins M.J."/>
            <person name="Karaoz U."/>
            <person name="Brodie E.L."/>
            <person name="Williams K.H."/>
            <person name="Hubbard S.S."/>
            <person name="Banfield J.F."/>
        </authorList>
    </citation>
    <scope>NUCLEOTIDE SEQUENCE [LARGE SCALE GENOMIC DNA]</scope>
</reference>
<dbReference type="PANTHER" id="PTHR33376">
    <property type="match status" value="1"/>
</dbReference>
<evidence type="ECO:0000256" key="1">
    <source>
        <dbReference type="ARBA" id="ARBA00022729"/>
    </source>
</evidence>
<dbReference type="Gene3D" id="3.40.190.170">
    <property type="entry name" value="Bacterial extracellular solute-binding protein, family 7"/>
    <property type="match status" value="1"/>
</dbReference>
<protein>
    <recommendedName>
        <fullName evidence="4">C4-dicarboxylate ABC transporter substrate-binding protein</fullName>
    </recommendedName>
</protein>
<dbReference type="InterPro" id="IPR018389">
    <property type="entry name" value="DctP_fam"/>
</dbReference>
<sequence length="353" mass="36814">MSINTRSLVVLLVILVIAGIGIFFVRTSAAPVSSTGSTPSVSVKWLIAHQPISVFARAATVFADELSKASDGRMKLEVMTPQDVGVAVGDIPNAKVLQLLDSGDVQLATTYTVALGYKDAQLGALNLPFAFGKYDQLPGFLDGALGSRLLDGIGATISARGLAFTMSGGFRIIAAKDKDIRTPADMKGLRIATSGGPVAEATLKALGATPVPLNLESGATSVDPKTIDGVETTYSRLSGVLGKNSAYTKHINETYHSVFLTVILAGNAFYDSLSPQDQAALKKAALAAAAVERQDSIALGEQVKVQLQTEGSVVTTLSPESRSAFKTAARSVYDQFAPVLDADIVQAIIAGQE</sequence>
<proteinExistence type="predicted"/>
<dbReference type="STRING" id="1798497.A3D71_00290"/>
<dbReference type="PANTHER" id="PTHR33376:SF5">
    <property type="entry name" value="EXTRACYTOPLASMIC SOLUTE RECEPTOR PROTEIN"/>
    <property type="match status" value="1"/>
</dbReference>
<dbReference type="SUPFAM" id="SSF53850">
    <property type="entry name" value="Periplasmic binding protein-like II"/>
    <property type="match status" value="1"/>
</dbReference>
<dbReference type="GO" id="GO:0055085">
    <property type="term" value="P:transmembrane transport"/>
    <property type="evidence" value="ECO:0007669"/>
    <property type="project" value="InterPro"/>
</dbReference>
<evidence type="ECO:0008006" key="4">
    <source>
        <dbReference type="Google" id="ProtNLM"/>
    </source>
</evidence>
<dbReference type="Pfam" id="PF03480">
    <property type="entry name" value="DctP"/>
    <property type="match status" value="1"/>
</dbReference>